<organism evidence="2 3">
    <name type="scientific">Nocardia cyriacigeorgica (strain GUH-2)</name>
    <dbReference type="NCBI Taxonomy" id="1127134"/>
    <lineage>
        <taxon>Bacteria</taxon>
        <taxon>Bacillati</taxon>
        <taxon>Actinomycetota</taxon>
        <taxon>Actinomycetes</taxon>
        <taxon>Mycobacteriales</taxon>
        <taxon>Nocardiaceae</taxon>
        <taxon>Nocardia</taxon>
    </lineage>
</organism>
<feature type="transmembrane region" description="Helical" evidence="1">
    <location>
        <begin position="68"/>
        <end position="90"/>
    </location>
</feature>
<dbReference type="AlphaFoldDB" id="H6R561"/>
<name>H6R561_NOCCG</name>
<accession>H6R561</accession>
<sequence length="277" mass="28856">MTTADRPSAATAITDFWNDHPKRALETFGRQMSMGREVIVGLVLAIVRGRFHWREFVRQGAFMANVSAIPTMIVAIPVGVVVSLQVSLVIKQVGAESFVGAAVGIGVVKQGAPLVTSIMIAGAVGSAIAADLGSRTIREEIDAMRTMGVDPLQRLVGPRLLAAMLISTLLCGFVVFVGFAATYGFFVYADGGTPGSFLQAFVDFASSNDLLLAFFKSALFGALTAIIAGYHGLHARGGPAGVANAVNAAVVQSALVLFGVNVVISQIYNAVVPSQLG</sequence>
<feature type="transmembrane region" description="Helical" evidence="1">
    <location>
        <begin position="110"/>
        <end position="130"/>
    </location>
</feature>
<keyword evidence="3" id="KW-1185">Reference proteome</keyword>
<proteinExistence type="predicted"/>
<dbReference type="KEGG" id="ncy:NOCYR_5135"/>
<evidence type="ECO:0000256" key="1">
    <source>
        <dbReference type="SAM" id="Phobius"/>
    </source>
</evidence>
<dbReference type="RefSeq" id="WP_014353329.1">
    <property type="nucleotide sequence ID" value="NC_016887.1"/>
</dbReference>
<dbReference type="GO" id="GO:0005548">
    <property type="term" value="F:phospholipid transporter activity"/>
    <property type="evidence" value="ECO:0007669"/>
    <property type="project" value="TreeGrafter"/>
</dbReference>
<reference evidence="2 3" key="1">
    <citation type="journal article" date="2012" name="J. Bacteriol.">
        <title>Genome sequence of the human- and animal-pathogenic strain Nocardia cyriacigeorgica GUH-2.</title>
        <authorList>
            <person name="Zoropogui A."/>
            <person name="Pujic P."/>
            <person name="Normand P."/>
            <person name="Barbe V."/>
            <person name="Beaman B."/>
            <person name="Beaman L."/>
            <person name="Boiron P."/>
            <person name="Colinon C."/>
            <person name="Deredjian A."/>
            <person name="Graindorge A."/>
            <person name="Mangenot S."/>
            <person name="Nazaret S."/>
            <person name="Neto M."/>
            <person name="Petit S."/>
            <person name="Roche D."/>
            <person name="Vallenet D."/>
            <person name="Rodriguez-Nava V."/>
            <person name="Richard Y."/>
            <person name="Cournoyer B."/>
            <person name="Blaha D."/>
        </authorList>
    </citation>
    <scope>NUCLEOTIDE SEQUENCE [LARGE SCALE GENOMIC DNA]</scope>
    <source>
        <strain evidence="2 3">GUH-2</strain>
    </source>
</reference>
<dbReference type="EMBL" id="FO082843">
    <property type="protein sequence ID" value="CCF65885.1"/>
    <property type="molecule type" value="Genomic_DNA"/>
</dbReference>
<dbReference type="Proteomes" id="UP000008190">
    <property type="component" value="Chromosome"/>
</dbReference>
<dbReference type="eggNOG" id="COG0767">
    <property type="taxonomic scope" value="Bacteria"/>
</dbReference>
<feature type="transmembrane region" description="Helical" evidence="1">
    <location>
        <begin position="210"/>
        <end position="233"/>
    </location>
</feature>
<dbReference type="HOGENOM" id="CLU_045686_2_0_11"/>
<evidence type="ECO:0000313" key="3">
    <source>
        <dbReference type="Proteomes" id="UP000008190"/>
    </source>
</evidence>
<keyword evidence="1" id="KW-0472">Membrane</keyword>
<dbReference type="PANTHER" id="PTHR30188">
    <property type="entry name" value="ABC TRANSPORTER PERMEASE PROTEIN-RELATED"/>
    <property type="match status" value="1"/>
</dbReference>
<dbReference type="GO" id="GO:0043190">
    <property type="term" value="C:ATP-binding cassette (ABC) transporter complex"/>
    <property type="evidence" value="ECO:0007669"/>
    <property type="project" value="InterPro"/>
</dbReference>
<keyword evidence="1" id="KW-1133">Transmembrane helix</keyword>
<dbReference type="InterPro" id="IPR030802">
    <property type="entry name" value="Permease_MalE"/>
</dbReference>
<dbReference type="STRING" id="1127134.NOCYR_5135"/>
<evidence type="ECO:0000313" key="2">
    <source>
        <dbReference type="EMBL" id="CCF65885.1"/>
    </source>
</evidence>
<dbReference type="Pfam" id="PF02405">
    <property type="entry name" value="MlaE"/>
    <property type="match status" value="1"/>
</dbReference>
<gene>
    <name evidence="2" type="ordered locus">NOCYR_5135</name>
</gene>
<feature type="transmembrane region" description="Helical" evidence="1">
    <location>
        <begin position="160"/>
        <end position="186"/>
    </location>
</feature>
<dbReference type="PANTHER" id="PTHR30188:SF4">
    <property type="entry name" value="PROTEIN TRIGALACTOSYLDIACYLGLYCEROL 1, CHLOROPLASTIC"/>
    <property type="match status" value="1"/>
</dbReference>
<keyword evidence="1" id="KW-0812">Transmembrane</keyword>
<protein>
    <submittedName>
        <fullName evidence="2">Putative YrbE family protein</fullName>
    </submittedName>
</protein>
<feature type="transmembrane region" description="Helical" evidence="1">
    <location>
        <begin position="245"/>
        <end position="268"/>
    </location>
</feature>